<dbReference type="InterPro" id="IPR017441">
    <property type="entry name" value="Protein_kinase_ATP_BS"/>
</dbReference>
<dbReference type="InterPro" id="IPR051681">
    <property type="entry name" value="Ser/Thr_Kinases-Pseudokinases"/>
</dbReference>
<dbReference type="Proteomes" id="UP001470230">
    <property type="component" value="Unassembled WGS sequence"/>
</dbReference>
<organism evidence="5 6">
    <name type="scientific">Tritrichomonas musculus</name>
    <dbReference type="NCBI Taxonomy" id="1915356"/>
    <lineage>
        <taxon>Eukaryota</taxon>
        <taxon>Metamonada</taxon>
        <taxon>Parabasalia</taxon>
        <taxon>Tritrichomonadida</taxon>
        <taxon>Tritrichomonadidae</taxon>
        <taxon>Tritrichomonas</taxon>
    </lineage>
</organism>
<dbReference type="PROSITE" id="PS00107">
    <property type="entry name" value="PROTEIN_KINASE_ATP"/>
    <property type="match status" value="1"/>
</dbReference>
<dbReference type="Pfam" id="PF08238">
    <property type="entry name" value="Sel1"/>
    <property type="match status" value="6"/>
</dbReference>
<comment type="caution">
    <text evidence="5">The sequence shown here is derived from an EMBL/GenBank/DDBJ whole genome shotgun (WGS) entry which is preliminary data.</text>
</comment>
<evidence type="ECO:0000313" key="6">
    <source>
        <dbReference type="Proteomes" id="UP001470230"/>
    </source>
</evidence>
<dbReference type="InterPro" id="IPR011009">
    <property type="entry name" value="Kinase-like_dom_sf"/>
</dbReference>
<dbReference type="SUPFAM" id="SSF56112">
    <property type="entry name" value="Protein kinase-like (PK-like)"/>
    <property type="match status" value="1"/>
</dbReference>
<dbReference type="SUPFAM" id="SSF81901">
    <property type="entry name" value="HCP-like"/>
    <property type="match status" value="1"/>
</dbReference>
<reference evidence="5 6" key="1">
    <citation type="submission" date="2024-04" db="EMBL/GenBank/DDBJ databases">
        <title>Tritrichomonas musculus Genome.</title>
        <authorList>
            <person name="Alves-Ferreira E."/>
            <person name="Grigg M."/>
            <person name="Lorenzi H."/>
            <person name="Galac M."/>
        </authorList>
    </citation>
    <scope>NUCLEOTIDE SEQUENCE [LARGE SCALE GENOMIC DNA]</scope>
    <source>
        <strain evidence="5 6">EAF2021</strain>
    </source>
</reference>
<evidence type="ECO:0000256" key="2">
    <source>
        <dbReference type="ARBA" id="ARBA00022840"/>
    </source>
</evidence>
<dbReference type="InterPro" id="IPR000719">
    <property type="entry name" value="Prot_kinase_dom"/>
</dbReference>
<dbReference type="Pfam" id="PF00069">
    <property type="entry name" value="Pkinase"/>
    <property type="match status" value="1"/>
</dbReference>
<keyword evidence="2 3" id="KW-0067">ATP-binding</keyword>
<dbReference type="PROSITE" id="PS00108">
    <property type="entry name" value="PROTEIN_KINASE_ST"/>
    <property type="match status" value="1"/>
</dbReference>
<gene>
    <name evidence="5" type="ORF">M9Y10_000645</name>
</gene>
<dbReference type="PANTHER" id="PTHR44329:SF214">
    <property type="entry name" value="PROTEIN KINASE DOMAIN-CONTAINING PROTEIN"/>
    <property type="match status" value="1"/>
</dbReference>
<name>A0ABR2L4S4_9EUKA</name>
<dbReference type="PROSITE" id="PS50011">
    <property type="entry name" value="PROTEIN_KINASE_DOM"/>
    <property type="match status" value="1"/>
</dbReference>
<dbReference type="InterPro" id="IPR008271">
    <property type="entry name" value="Ser/Thr_kinase_AS"/>
</dbReference>
<keyword evidence="6" id="KW-1185">Reference proteome</keyword>
<evidence type="ECO:0000256" key="3">
    <source>
        <dbReference type="PROSITE-ProRule" id="PRU10141"/>
    </source>
</evidence>
<proteinExistence type="predicted"/>
<dbReference type="SMART" id="SM00671">
    <property type="entry name" value="SEL1"/>
    <property type="match status" value="6"/>
</dbReference>
<protein>
    <recommendedName>
        <fullName evidence="4">Protein kinase domain-containing protein</fullName>
    </recommendedName>
</protein>
<evidence type="ECO:0000256" key="1">
    <source>
        <dbReference type="ARBA" id="ARBA00022741"/>
    </source>
</evidence>
<evidence type="ECO:0000313" key="5">
    <source>
        <dbReference type="EMBL" id="KAK8898360.1"/>
    </source>
</evidence>
<accession>A0ABR2L4S4</accession>
<keyword evidence="1 3" id="KW-0547">Nucleotide-binding</keyword>
<dbReference type="SMART" id="SM00220">
    <property type="entry name" value="S_TKc"/>
    <property type="match status" value="1"/>
</dbReference>
<feature type="binding site" evidence="3">
    <location>
        <position position="41"/>
    </location>
    <ligand>
        <name>ATP</name>
        <dbReference type="ChEBI" id="CHEBI:30616"/>
    </ligand>
</feature>
<dbReference type="EMBL" id="JAPFFF010000001">
    <property type="protein sequence ID" value="KAK8898360.1"/>
    <property type="molecule type" value="Genomic_DNA"/>
</dbReference>
<feature type="domain" description="Protein kinase" evidence="4">
    <location>
        <begin position="12"/>
        <end position="275"/>
    </location>
</feature>
<dbReference type="InterPro" id="IPR006597">
    <property type="entry name" value="Sel1-like"/>
</dbReference>
<dbReference type="Gene3D" id="1.25.40.10">
    <property type="entry name" value="Tetratricopeptide repeat domain"/>
    <property type="match status" value="1"/>
</dbReference>
<dbReference type="PANTHER" id="PTHR44329">
    <property type="entry name" value="SERINE/THREONINE-PROTEIN KINASE TNNI3K-RELATED"/>
    <property type="match status" value="1"/>
</dbReference>
<dbReference type="InterPro" id="IPR011990">
    <property type="entry name" value="TPR-like_helical_dom_sf"/>
</dbReference>
<sequence length="548" mass="61822">MIQDFNINLENIQVVNKIGEGSYGIVYLVQEIETNRKFVAKETKIECQSPQDQKKFFNEVLAFSKVNNPAVLSFLGYSLKNFDGEQYPIIFTEYIPNGSLEDLLQGNPDFSSSKKYIILLGIAKGMECLHNSGIIHRDLKPANILLDQNFYPHICDFGESEVSELAISSILMDSCKGSPAYMAPEVFSDDLYSYKADMFSFAILAYQLLTGKAPFTNYKSVFRLQMDIKDGKRPDMSVIKDENIKIFLNNCWSSVPNERPKFGEIVEEIQKERYIKAMAVDEDELSQYLKYYDDKTRNSSDMKSPVVPIIKKTNTNPKNYKINAEKGDPEAMFIYAVRLDHGGNGISINKKEAAHYYKMSADKGFHRAMHNYSLLLIHEAGKEGFENKEEEAVRYCKMAIDKGFSSAMNSYAYWLSNGLHGIAVDKQAAAQYYKMAADKGNVKAINAYAVMLYNGHGVQKDKEESIRYFQMAADKGNATAMFNLGCKLLIREGPGNKEAAARYIKMAAEKGMPKAMEKYACLLEKGIGVSVNKEEAAKYHKMASEAKK</sequence>
<dbReference type="Gene3D" id="1.10.510.10">
    <property type="entry name" value="Transferase(Phosphotransferase) domain 1"/>
    <property type="match status" value="1"/>
</dbReference>
<evidence type="ECO:0000259" key="4">
    <source>
        <dbReference type="PROSITE" id="PS50011"/>
    </source>
</evidence>